<dbReference type="Proteomes" id="UP000653454">
    <property type="component" value="Unassembled WGS sequence"/>
</dbReference>
<proteinExistence type="predicted"/>
<gene>
    <name evidence="1" type="ORF">PLXY2_LOCUS7799</name>
</gene>
<reference evidence="1" key="1">
    <citation type="submission" date="2020-11" db="EMBL/GenBank/DDBJ databases">
        <authorList>
            <person name="Whiteford S."/>
        </authorList>
    </citation>
    <scope>NUCLEOTIDE SEQUENCE</scope>
</reference>
<evidence type="ECO:0000313" key="2">
    <source>
        <dbReference type="Proteomes" id="UP000653454"/>
    </source>
</evidence>
<accession>A0A8S4F7N6</accession>
<dbReference type="AlphaFoldDB" id="A0A8S4F7N6"/>
<organism evidence="1 2">
    <name type="scientific">Plutella xylostella</name>
    <name type="common">Diamondback moth</name>
    <name type="synonym">Plutella maculipennis</name>
    <dbReference type="NCBI Taxonomy" id="51655"/>
    <lineage>
        <taxon>Eukaryota</taxon>
        <taxon>Metazoa</taxon>
        <taxon>Ecdysozoa</taxon>
        <taxon>Arthropoda</taxon>
        <taxon>Hexapoda</taxon>
        <taxon>Insecta</taxon>
        <taxon>Pterygota</taxon>
        <taxon>Neoptera</taxon>
        <taxon>Endopterygota</taxon>
        <taxon>Lepidoptera</taxon>
        <taxon>Glossata</taxon>
        <taxon>Ditrysia</taxon>
        <taxon>Yponomeutoidea</taxon>
        <taxon>Plutellidae</taxon>
        <taxon>Plutella</taxon>
    </lineage>
</organism>
<sequence length="440" mass="50638">MDPIHQGHHHTNGQVLPHIVQVYESAADNDKLQDSQIIHITPALPSQGAHLTYQPLEHNLSVPVSGHNATLPQDMHSHHQPLPHPEDVLVQHLSLTQMLGTEMHIGQHIVLPQHHVVLNAVPGQYYGQFEAFHKEASPGAVAKLEPEVTLVVDNKQIDYKQESLQSQDVNVPCLDILSTKKKTHRSPIRNPDKWACNLRKLKHQRGEAYISRRGKYVPPKQVRTTKDCLNTCKYKCSTMITDADREHLFKAYYSLSSNEKKHFLLNTTERSQVKHSKKDGENQKRRYSFRYFFLVRAVRYAVCKHFYLGTLAISQKPVYNVHLGKSDWNIPKPDGRGLSEASAHTLPSEIKDRVRKHIQSFKTIDEKPIEHSQKKQYLGGNVSIKHMFRMYAEQCRVEGVESVKESMYRKILKNDFNLQFKRVKVEQQLCCKCKGPVKKK</sequence>
<evidence type="ECO:0000313" key="1">
    <source>
        <dbReference type="EMBL" id="CAG9123015.1"/>
    </source>
</evidence>
<name>A0A8S4F7N6_PLUXY</name>
<keyword evidence="2" id="KW-1185">Reference proteome</keyword>
<dbReference type="EMBL" id="CAJHNJ030000028">
    <property type="protein sequence ID" value="CAG9123015.1"/>
    <property type="molecule type" value="Genomic_DNA"/>
</dbReference>
<dbReference type="PANTHER" id="PTHR10773:SF19">
    <property type="match status" value="1"/>
</dbReference>
<dbReference type="PANTHER" id="PTHR10773">
    <property type="entry name" value="DNA-DIRECTED RNA POLYMERASES I, II, AND III SUBUNIT RPABC2"/>
    <property type="match status" value="1"/>
</dbReference>
<protein>
    <submittedName>
        <fullName evidence="1">(diamondback moth) hypothetical protein</fullName>
    </submittedName>
</protein>
<comment type="caution">
    <text evidence="1">The sequence shown here is derived from an EMBL/GenBank/DDBJ whole genome shotgun (WGS) entry which is preliminary data.</text>
</comment>